<evidence type="ECO:0000313" key="2">
    <source>
        <dbReference type="Proteomes" id="UP001205890"/>
    </source>
</evidence>
<dbReference type="RefSeq" id="WP_254737625.1">
    <property type="nucleotide sequence ID" value="NZ_JANCLU010000001.1"/>
</dbReference>
<reference evidence="1 2" key="1">
    <citation type="submission" date="2022-07" db="EMBL/GenBank/DDBJ databases">
        <authorList>
            <person name="Li W.-J."/>
            <person name="Deng Q.-Q."/>
        </authorList>
    </citation>
    <scope>NUCLEOTIDE SEQUENCE [LARGE SCALE GENOMIC DNA]</scope>
    <source>
        <strain evidence="1 2">SYSU M60028</strain>
    </source>
</reference>
<proteinExistence type="predicted"/>
<keyword evidence="2" id="KW-1185">Reference proteome</keyword>
<dbReference type="InterPro" id="IPR009367">
    <property type="entry name" value="Elm1-like"/>
</dbReference>
<comment type="caution">
    <text evidence="1">The sequence shown here is derived from an EMBL/GenBank/DDBJ whole genome shotgun (WGS) entry which is preliminary data.</text>
</comment>
<protein>
    <submittedName>
        <fullName evidence="1">Mitochondrial fission ELM1 family protein</fullName>
    </submittedName>
</protein>
<accession>A0ABT1L6N4</accession>
<dbReference type="Pfam" id="PF06258">
    <property type="entry name" value="Mito_fiss_Elm1"/>
    <property type="match status" value="1"/>
</dbReference>
<evidence type="ECO:0000313" key="1">
    <source>
        <dbReference type="EMBL" id="MCP8937062.1"/>
    </source>
</evidence>
<dbReference type="PANTHER" id="PTHR33986:SF15">
    <property type="entry name" value="MITOCHONDRIAL FISSION PROTEIN ELM1"/>
    <property type="match status" value="1"/>
</dbReference>
<name>A0ABT1L6N4_9HYPH</name>
<organism evidence="1 2">
    <name type="scientific">Alsobacter ponti</name>
    <dbReference type="NCBI Taxonomy" id="2962936"/>
    <lineage>
        <taxon>Bacteria</taxon>
        <taxon>Pseudomonadati</taxon>
        <taxon>Pseudomonadota</taxon>
        <taxon>Alphaproteobacteria</taxon>
        <taxon>Hyphomicrobiales</taxon>
        <taxon>Alsobacteraceae</taxon>
        <taxon>Alsobacter</taxon>
    </lineage>
</organism>
<dbReference type="PANTHER" id="PTHR33986">
    <property type="entry name" value="OS02G0535700 PROTEIN"/>
    <property type="match status" value="1"/>
</dbReference>
<gene>
    <name evidence="1" type="ORF">NK718_00895</name>
</gene>
<dbReference type="EMBL" id="JANCLU010000001">
    <property type="protein sequence ID" value="MCP8937062.1"/>
    <property type="molecule type" value="Genomic_DNA"/>
</dbReference>
<sequence length="338" mass="35904">MSQGRAPAMLASSTTCWVLTDGKAGDEVQCLGVAEALGLTPDIRRVRPRRPFVWAMPWGPIDPADAPARPGSPIAPPFPDLLIASGRRAVPYVRAVKKASGGRTFTVFLKDPRTGCGAADFIWVPEHDRLRGPNVLATLTSPHRLSAQRLAEAAASLPPAIASLPHPRVALLLGGDSRNHVFTPADIERFALGLAELSKQARLMATPSRRSPPALVAALRPIVEASGGWWWDGAGENPYMALLAGADALVVTADSVNMVGEACATGRPVYVFEPSERGKSGNRKVRAFLDALLQRGAVRFFQGQLESNAYPALNSTPLIASAIAEAFARHRSSSGSDI</sequence>
<dbReference type="Proteomes" id="UP001205890">
    <property type="component" value="Unassembled WGS sequence"/>
</dbReference>